<evidence type="ECO:0000313" key="1">
    <source>
        <dbReference type="EMBL" id="NHO65562.1"/>
    </source>
</evidence>
<protein>
    <submittedName>
        <fullName evidence="1">SMI1/KNR4 family protein</fullName>
    </submittedName>
</protein>
<keyword evidence="2" id="KW-1185">Reference proteome</keyword>
<accession>A0A9E5JRQ4</accession>
<organism evidence="1 2">
    <name type="scientific">Pseudomaricurvus hydrocarbonicus</name>
    <dbReference type="NCBI Taxonomy" id="1470433"/>
    <lineage>
        <taxon>Bacteria</taxon>
        <taxon>Pseudomonadati</taxon>
        <taxon>Pseudomonadota</taxon>
        <taxon>Gammaproteobacteria</taxon>
        <taxon>Cellvibrionales</taxon>
        <taxon>Cellvibrionaceae</taxon>
        <taxon>Pseudomaricurvus</taxon>
    </lineage>
</organism>
<proteinExistence type="predicted"/>
<sequence length="133" mass="15193">MEELIDELHAVSEEVPVPLELPEHDQVVVAQEEILMPLPADFREFLMTCGDVVYGTLEPVTVADPSSHTYLPEVTSTAWSIGMPREMVALCESRDGFYCVAQDGEIKLWTESGFDAEVWENIWYWVRDVWLES</sequence>
<dbReference type="Proteomes" id="UP000787472">
    <property type="component" value="Unassembled WGS sequence"/>
</dbReference>
<dbReference type="InterPro" id="IPR037883">
    <property type="entry name" value="Knr4/Smi1-like_sf"/>
</dbReference>
<gene>
    <name evidence="1" type="ORF">G8770_08425</name>
</gene>
<dbReference type="Pfam" id="PF14567">
    <property type="entry name" value="SUKH_5"/>
    <property type="match status" value="1"/>
</dbReference>
<name>A0A9E5JRQ4_9GAMM</name>
<dbReference type="SUPFAM" id="SSF160631">
    <property type="entry name" value="SMI1/KNR4-like"/>
    <property type="match status" value="1"/>
</dbReference>
<dbReference type="AlphaFoldDB" id="A0A9E5JRQ4"/>
<dbReference type="EMBL" id="JAAONZ010000004">
    <property type="protein sequence ID" value="NHO65562.1"/>
    <property type="molecule type" value="Genomic_DNA"/>
</dbReference>
<reference evidence="1" key="1">
    <citation type="submission" date="2020-03" db="EMBL/GenBank/DDBJ databases">
        <authorList>
            <person name="Guo F."/>
        </authorList>
    </citation>
    <scope>NUCLEOTIDE SEQUENCE</scope>
    <source>
        <strain evidence="1">JCM 30134</strain>
    </source>
</reference>
<comment type="caution">
    <text evidence="1">The sequence shown here is derived from an EMBL/GenBank/DDBJ whole genome shotgun (WGS) entry which is preliminary data.</text>
</comment>
<dbReference type="RefSeq" id="WP_167184663.1">
    <property type="nucleotide sequence ID" value="NZ_JAAONZ010000004.1"/>
</dbReference>
<evidence type="ECO:0000313" key="2">
    <source>
        <dbReference type="Proteomes" id="UP000787472"/>
    </source>
</evidence>
<dbReference type="Gene3D" id="3.40.1580.10">
    <property type="entry name" value="SMI1/KNR4-like"/>
    <property type="match status" value="1"/>
</dbReference>